<dbReference type="InterPro" id="IPR007484">
    <property type="entry name" value="Peptidase_M28"/>
</dbReference>
<organism evidence="2 3">
    <name type="scientific">Flammeovirga aprica JL-4</name>
    <dbReference type="NCBI Taxonomy" id="694437"/>
    <lineage>
        <taxon>Bacteria</taxon>
        <taxon>Pseudomonadati</taxon>
        <taxon>Bacteroidota</taxon>
        <taxon>Cytophagia</taxon>
        <taxon>Cytophagales</taxon>
        <taxon>Flammeovirgaceae</taxon>
        <taxon>Flammeovirga</taxon>
    </lineage>
</organism>
<dbReference type="Pfam" id="PF04389">
    <property type="entry name" value="Peptidase_M28"/>
    <property type="match status" value="1"/>
</dbReference>
<dbReference type="Gene3D" id="3.50.30.30">
    <property type="match status" value="1"/>
</dbReference>
<dbReference type="PANTHER" id="PTHR12147:SF26">
    <property type="entry name" value="PEPTIDASE M28 DOMAIN-CONTAINING PROTEIN"/>
    <property type="match status" value="1"/>
</dbReference>
<sequence length="405" mass="46090">MNAVKSNINTLCSKSFKGRGYTFDGDKKAALFINEQFKALNISPFPNKNSYYQEYQLPVNTFPGKAEIKINKKNFKLGVDFIPASDAGGGEIKDAVPYYIDEKIFTNDESLKEFLKIDLSGKVVVYGEEQEKKRFSWNRVILQKMLQADGIIVLYKSKFNHSIGRWQLPKPRFYINENVFPKDVTSISFQLEAQMFEKYTSQNVIGYIKGIKNPEKYIIISAHYDHLGSIGKKCIFPGANDNASGVSMMIEVAKYYAQNPPDYSIVFIGFGSEEAGLIGSKYYVENPFFPLEQIRFVVNLDLFGSGEEGMMAVNGSVFKEEYLLLEKINNKQQYLSKVAQRGKAANSDHYFFSENGVPSFFFYLMGSSWTHYHDVYDKPPLPLSGFKGAYNLIIDFTNALQKEDN</sequence>
<evidence type="ECO:0000259" key="1">
    <source>
        <dbReference type="Pfam" id="PF04389"/>
    </source>
</evidence>
<evidence type="ECO:0000313" key="2">
    <source>
        <dbReference type="EMBL" id="NME66370.1"/>
    </source>
</evidence>
<dbReference type="RefSeq" id="WP_169654146.1">
    <property type="nucleotide sequence ID" value="NZ_JABANE010000001.1"/>
</dbReference>
<accession>A0A7X9NYZ2</accession>
<name>A0A7X9NYZ2_9BACT</name>
<reference evidence="2 3" key="1">
    <citation type="submission" date="2020-04" db="EMBL/GenBank/DDBJ databases">
        <title>Flammeovirga sp. SR4, a novel species isolated from seawater.</title>
        <authorList>
            <person name="Wang X."/>
        </authorList>
    </citation>
    <scope>NUCLEOTIDE SEQUENCE [LARGE SCALE GENOMIC DNA]</scope>
    <source>
        <strain evidence="2 3">ATCC 23126</strain>
    </source>
</reference>
<keyword evidence="3" id="KW-1185">Reference proteome</keyword>
<dbReference type="GO" id="GO:0006508">
    <property type="term" value="P:proteolysis"/>
    <property type="evidence" value="ECO:0007669"/>
    <property type="project" value="InterPro"/>
</dbReference>
<dbReference type="AlphaFoldDB" id="A0A7X9NYZ2"/>
<gene>
    <name evidence="2" type="ORF">HHU12_00185</name>
</gene>
<dbReference type="SUPFAM" id="SSF53187">
    <property type="entry name" value="Zn-dependent exopeptidases"/>
    <property type="match status" value="1"/>
</dbReference>
<dbReference type="EMBL" id="JABANE010000001">
    <property type="protein sequence ID" value="NME66370.1"/>
    <property type="molecule type" value="Genomic_DNA"/>
</dbReference>
<comment type="caution">
    <text evidence="2">The sequence shown here is derived from an EMBL/GenBank/DDBJ whole genome shotgun (WGS) entry which is preliminary data.</text>
</comment>
<dbReference type="GO" id="GO:0008235">
    <property type="term" value="F:metalloexopeptidase activity"/>
    <property type="evidence" value="ECO:0007669"/>
    <property type="project" value="InterPro"/>
</dbReference>
<dbReference type="PANTHER" id="PTHR12147">
    <property type="entry name" value="METALLOPEPTIDASE M28 FAMILY MEMBER"/>
    <property type="match status" value="1"/>
</dbReference>
<proteinExistence type="predicted"/>
<protein>
    <submittedName>
        <fullName evidence="2">M28 family peptidase</fullName>
    </submittedName>
</protein>
<dbReference type="Gene3D" id="3.40.630.10">
    <property type="entry name" value="Zn peptidases"/>
    <property type="match status" value="1"/>
</dbReference>
<evidence type="ECO:0000313" key="3">
    <source>
        <dbReference type="Proteomes" id="UP000576082"/>
    </source>
</evidence>
<feature type="domain" description="Peptidase M28" evidence="1">
    <location>
        <begin position="203"/>
        <end position="378"/>
    </location>
</feature>
<dbReference type="Proteomes" id="UP000576082">
    <property type="component" value="Unassembled WGS sequence"/>
</dbReference>
<dbReference type="InterPro" id="IPR045175">
    <property type="entry name" value="M28_fam"/>
</dbReference>